<dbReference type="AlphaFoldDB" id="A0AAD7XQ72"/>
<sequence>MTELNAAARAFDKDEGVGAIVLTGSERAFAAGADIKEMSDMTFPETYTQDMLGDWADLTKTKKPVVAAVNGFALGGGCELAMMCDIILAGTGAKFGQPEIGLGIIPGAGGTQRLCRAVGKSKAMELCLTGAHVSADEALRCGLVARVYEPDQLVDEAVKMAAKIATFSKPAVAMCKEAVNASFDLSLAEGVRLERRLFLSLFATHDQKEGMAAFKEKRDPTFVDK</sequence>
<dbReference type="GO" id="GO:0016836">
    <property type="term" value="F:hydro-lyase activity"/>
    <property type="evidence" value="ECO:0007669"/>
    <property type="project" value="UniProtKB-ARBA"/>
</dbReference>
<dbReference type="PANTHER" id="PTHR11941">
    <property type="entry name" value="ENOYL-COA HYDRATASE-RELATED"/>
    <property type="match status" value="1"/>
</dbReference>
<dbReference type="GO" id="GO:0005739">
    <property type="term" value="C:mitochondrion"/>
    <property type="evidence" value="ECO:0007669"/>
    <property type="project" value="TreeGrafter"/>
</dbReference>
<dbReference type="Proteomes" id="UP001230188">
    <property type="component" value="Unassembled WGS sequence"/>
</dbReference>
<evidence type="ECO:0000256" key="1">
    <source>
        <dbReference type="ARBA" id="ARBA00005254"/>
    </source>
</evidence>
<accession>A0AAD7XQ72</accession>
<comment type="similarity">
    <text evidence="1 3">Belongs to the enoyl-CoA hydratase/isomerase family.</text>
</comment>
<dbReference type="SUPFAM" id="SSF52096">
    <property type="entry name" value="ClpP/crotonase"/>
    <property type="match status" value="1"/>
</dbReference>
<dbReference type="Pfam" id="PF00378">
    <property type="entry name" value="ECH_1"/>
    <property type="match status" value="1"/>
</dbReference>
<protein>
    <recommendedName>
        <fullName evidence="6">Enoyl-CoA hydratase</fullName>
    </recommendedName>
</protein>
<dbReference type="FunFam" id="3.90.226.10:FF:000009">
    <property type="entry name" value="Carnitinyl-CoA dehydratase"/>
    <property type="match status" value="1"/>
</dbReference>
<dbReference type="InterPro" id="IPR029045">
    <property type="entry name" value="ClpP/crotonase-like_dom_sf"/>
</dbReference>
<dbReference type="GO" id="GO:0006635">
    <property type="term" value="P:fatty acid beta-oxidation"/>
    <property type="evidence" value="ECO:0007669"/>
    <property type="project" value="TreeGrafter"/>
</dbReference>
<dbReference type="CDD" id="cd06558">
    <property type="entry name" value="crotonase-like"/>
    <property type="match status" value="1"/>
</dbReference>
<evidence type="ECO:0000256" key="3">
    <source>
        <dbReference type="RuleBase" id="RU003707"/>
    </source>
</evidence>
<keyword evidence="5" id="KW-1185">Reference proteome</keyword>
<dbReference type="EMBL" id="JAQMWT010000108">
    <property type="protein sequence ID" value="KAJ8610394.1"/>
    <property type="molecule type" value="Genomic_DNA"/>
</dbReference>
<evidence type="ECO:0000313" key="5">
    <source>
        <dbReference type="Proteomes" id="UP001230188"/>
    </source>
</evidence>
<dbReference type="InterPro" id="IPR001753">
    <property type="entry name" value="Enoyl-CoA_hydra/iso"/>
</dbReference>
<comment type="caution">
    <text evidence="4">The sequence shown here is derived from an EMBL/GenBank/DDBJ whole genome shotgun (WGS) entry which is preliminary data.</text>
</comment>
<dbReference type="InterPro" id="IPR018376">
    <property type="entry name" value="Enoyl-CoA_hyd/isom_CS"/>
</dbReference>
<evidence type="ECO:0008006" key="6">
    <source>
        <dbReference type="Google" id="ProtNLM"/>
    </source>
</evidence>
<evidence type="ECO:0000313" key="4">
    <source>
        <dbReference type="EMBL" id="KAJ8610394.1"/>
    </source>
</evidence>
<evidence type="ECO:0000256" key="2">
    <source>
        <dbReference type="ARBA" id="ARBA00023239"/>
    </source>
</evidence>
<dbReference type="InterPro" id="IPR014748">
    <property type="entry name" value="Enoyl-CoA_hydra_C"/>
</dbReference>
<dbReference type="PROSITE" id="PS00166">
    <property type="entry name" value="ENOYL_COA_HYDRATASE"/>
    <property type="match status" value="1"/>
</dbReference>
<organism evidence="4 5">
    <name type="scientific">Chrysophaeum taylorii</name>
    <dbReference type="NCBI Taxonomy" id="2483200"/>
    <lineage>
        <taxon>Eukaryota</taxon>
        <taxon>Sar</taxon>
        <taxon>Stramenopiles</taxon>
        <taxon>Ochrophyta</taxon>
        <taxon>Pelagophyceae</taxon>
        <taxon>Pelagomonadales</taxon>
        <taxon>Pelagomonadaceae</taxon>
        <taxon>Chrysophaeum</taxon>
    </lineage>
</organism>
<name>A0AAD7XQ72_9STRA</name>
<keyword evidence="2" id="KW-0456">Lyase</keyword>
<dbReference type="Gene3D" id="3.90.226.10">
    <property type="entry name" value="2-enoyl-CoA Hydratase, Chain A, domain 1"/>
    <property type="match status" value="1"/>
</dbReference>
<dbReference type="FunFam" id="1.10.12.10:FF:000001">
    <property type="entry name" value="Probable enoyl-CoA hydratase, mitochondrial"/>
    <property type="match status" value="1"/>
</dbReference>
<gene>
    <name evidence="4" type="ORF">CTAYLR_010623</name>
</gene>
<reference evidence="4" key="1">
    <citation type="submission" date="2023-01" db="EMBL/GenBank/DDBJ databases">
        <title>Metagenome sequencing of chrysophaentin producing Chrysophaeum taylorii.</title>
        <authorList>
            <person name="Davison J."/>
            <person name="Bewley C."/>
        </authorList>
    </citation>
    <scope>NUCLEOTIDE SEQUENCE</scope>
    <source>
        <strain evidence="4">NIES-1699</strain>
    </source>
</reference>
<proteinExistence type="inferred from homology"/>
<dbReference type="PANTHER" id="PTHR11941:SF54">
    <property type="entry name" value="ENOYL-COA HYDRATASE, MITOCHONDRIAL"/>
    <property type="match status" value="1"/>
</dbReference>
<dbReference type="Gene3D" id="1.10.12.10">
    <property type="entry name" value="Lyase 2-enoyl-coa Hydratase, Chain A, domain 2"/>
    <property type="match status" value="1"/>
</dbReference>